<evidence type="ECO:0000256" key="1">
    <source>
        <dbReference type="ARBA" id="ARBA00004173"/>
    </source>
</evidence>
<organism evidence="5 6">
    <name type="scientific">Brassicogethes aeneus</name>
    <name type="common">Rape pollen beetle</name>
    <name type="synonym">Meligethes aeneus</name>
    <dbReference type="NCBI Taxonomy" id="1431903"/>
    <lineage>
        <taxon>Eukaryota</taxon>
        <taxon>Metazoa</taxon>
        <taxon>Ecdysozoa</taxon>
        <taxon>Arthropoda</taxon>
        <taxon>Hexapoda</taxon>
        <taxon>Insecta</taxon>
        <taxon>Pterygota</taxon>
        <taxon>Neoptera</taxon>
        <taxon>Endopterygota</taxon>
        <taxon>Coleoptera</taxon>
        <taxon>Polyphaga</taxon>
        <taxon>Cucujiformia</taxon>
        <taxon>Nitidulidae</taxon>
        <taxon>Meligethinae</taxon>
        <taxon>Brassicogethes</taxon>
    </lineage>
</organism>
<dbReference type="Proteomes" id="UP001154078">
    <property type="component" value="Chromosome 2"/>
</dbReference>
<dbReference type="EMBL" id="OV121133">
    <property type="protein sequence ID" value="CAH0550055.1"/>
    <property type="molecule type" value="Genomic_DNA"/>
</dbReference>
<evidence type="ECO:0000313" key="5">
    <source>
        <dbReference type="EMBL" id="CAH0550055.1"/>
    </source>
</evidence>
<evidence type="ECO:0000256" key="3">
    <source>
        <dbReference type="ARBA" id="ARBA00043970"/>
    </source>
</evidence>
<comment type="similarity">
    <text evidence="3">Belongs to the alpha-ketoglutarate dehydrogenase component 4 family.</text>
</comment>
<comment type="subcellular location">
    <subcellularLocation>
        <location evidence="1">Mitochondrion</location>
    </subcellularLocation>
</comment>
<accession>A0A9P0FEL1</accession>
<evidence type="ECO:0000256" key="2">
    <source>
        <dbReference type="ARBA" id="ARBA00023128"/>
    </source>
</evidence>
<keyword evidence="2" id="KW-0496">Mitochondrion</keyword>
<keyword evidence="6" id="KW-1185">Reference proteome</keyword>
<dbReference type="GO" id="GO:0005739">
    <property type="term" value="C:mitochondrion"/>
    <property type="evidence" value="ECO:0007669"/>
    <property type="project" value="UniProtKB-SubCell"/>
</dbReference>
<name>A0A9P0FEL1_BRAAE</name>
<dbReference type="InterPro" id="IPR020373">
    <property type="entry name" value="Kgd4/YMR-31"/>
</dbReference>
<dbReference type="Pfam" id="PF10937">
    <property type="entry name" value="Kgd4-YMR31"/>
    <property type="match status" value="1"/>
</dbReference>
<dbReference type="AlphaFoldDB" id="A0A9P0FEL1"/>
<reference evidence="5" key="1">
    <citation type="submission" date="2021-12" db="EMBL/GenBank/DDBJ databases">
        <authorList>
            <person name="King R."/>
        </authorList>
    </citation>
    <scope>NUCLEOTIDE SEQUENCE</scope>
</reference>
<gene>
    <name evidence="5" type="ORF">MELIAE_LOCUS2966</name>
</gene>
<feature type="compositionally biased region" description="Low complexity" evidence="4">
    <location>
        <begin position="78"/>
        <end position="97"/>
    </location>
</feature>
<evidence type="ECO:0000256" key="4">
    <source>
        <dbReference type="SAM" id="MobiDB-lite"/>
    </source>
</evidence>
<evidence type="ECO:0000313" key="6">
    <source>
        <dbReference type="Proteomes" id="UP001154078"/>
    </source>
</evidence>
<feature type="region of interest" description="Disordered" evidence="4">
    <location>
        <begin position="76"/>
        <end position="97"/>
    </location>
</feature>
<sequence length="130" mass="14531">MAVQNPLQDQMEAERNILCTIEGNRHIFQSPFMASIQYENIRKAYEMNTIIRTLSQSHPVRAKLIKFRYGSMARDQNPKPSAAAAAPGQAAAKGAAGNAEPIYDFQLPPRWRRQPLDEKEIDAINSGGAY</sequence>
<proteinExistence type="inferred from homology"/>
<dbReference type="GO" id="GO:0006103">
    <property type="term" value="P:2-oxoglutarate metabolic process"/>
    <property type="evidence" value="ECO:0007669"/>
    <property type="project" value="InterPro"/>
</dbReference>
<dbReference type="OrthoDB" id="2116030at2759"/>
<protein>
    <submittedName>
        <fullName evidence="5">Uncharacterized protein</fullName>
    </submittedName>
</protein>